<dbReference type="Proteomes" id="UP000053236">
    <property type="component" value="Unassembled WGS sequence"/>
</dbReference>
<reference evidence="1" key="2">
    <citation type="submission" date="2013-11" db="EMBL/GenBank/DDBJ databases">
        <title>The Genome Sequence of Phytophthora parasitica CJ02B3.</title>
        <authorList>
            <consortium name="The Broad Institute Genomics Platform"/>
            <person name="Russ C."/>
            <person name="Tyler B."/>
            <person name="Panabieres F."/>
            <person name="Shan W."/>
            <person name="Tripathy S."/>
            <person name="Grunwald N."/>
            <person name="Machado M."/>
            <person name="Johnson C.S."/>
            <person name="Arredondo F."/>
            <person name="Hong C."/>
            <person name="Coffey M."/>
            <person name="Young S.K."/>
            <person name="Zeng Q."/>
            <person name="Gargeya S."/>
            <person name="Fitzgerald M."/>
            <person name="Abouelleil A."/>
            <person name="Alvarado L."/>
            <person name="Chapman S.B."/>
            <person name="Gainer-Dewar J."/>
            <person name="Goldberg J."/>
            <person name="Griggs A."/>
            <person name="Gujja S."/>
            <person name="Hansen M."/>
            <person name="Howarth C."/>
            <person name="Imamovic A."/>
            <person name="Ireland A."/>
            <person name="Larimer J."/>
            <person name="McCowan C."/>
            <person name="Murphy C."/>
            <person name="Pearson M."/>
            <person name="Poon T.W."/>
            <person name="Priest M."/>
            <person name="Roberts A."/>
            <person name="Saif S."/>
            <person name="Shea T."/>
            <person name="Sykes S."/>
            <person name="Wortman J."/>
            <person name="Nusbaum C."/>
            <person name="Birren B."/>
        </authorList>
    </citation>
    <scope>NUCLEOTIDE SEQUENCE [LARGE SCALE GENOMIC DNA]</scope>
    <source>
        <strain evidence="1">CJ02B3</strain>
    </source>
</reference>
<dbReference type="EMBL" id="KI695241">
    <property type="protein sequence ID" value="ETM36799.1"/>
    <property type="molecule type" value="Genomic_DNA"/>
</dbReference>
<dbReference type="Proteomes" id="UP000054532">
    <property type="component" value="Unassembled WGS sequence"/>
</dbReference>
<gene>
    <name evidence="4" type="ORF">L914_16567</name>
    <name evidence="1" type="ORF">L915_16733</name>
    <name evidence="2" type="ORF">L916_16642</name>
    <name evidence="3" type="ORF">L917_16462</name>
</gene>
<name>W2G1Y9_PHYNI</name>
<sequence length="34" mass="4179">MTPHRRLLLLRRMKQRAKSRKLLPLSQQIQRLIV</sequence>
<proteinExistence type="predicted"/>
<protein>
    <submittedName>
        <fullName evidence="1">Uncharacterized protein</fullName>
    </submittedName>
</protein>
<evidence type="ECO:0000313" key="3">
    <source>
        <dbReference type="EMBL" id="ETL83597.1"/>
    </source>
</evidence>
<organism evidence="1">
    <name type="scientific">Phytophthora nicotianae</name>
    <name type="common">Potato buckeye rot agent</name>
    <name type="synonym">Phytophthora parasitica</name>
    <dbReference type="NCBI Taxonomy" id="4792"/>
    <lineage>
        <taxon>Eukaryota</taxon>
        <taxon>Sar</taxon>
        <taxon>Stramenopiles</taxon>
        <taxon>Oomycota</taxon>
        <taxon>Peronosporomycetes</taxon>
        <taxon>Peronosporales</taxon>
        <taxon>Peronosporaceae</taxon>
        <taxon>Phytophthora</taxon>
    </lineage>
</organism>
<reference evidence="4" key="4">
    <citation type="submission" date="2013-11" db="EMBL/GenBank/DDBJ databases">
        <title>The Genome Sequence of Phytophthora parasitica IAC_01/95.</title>
        <authorList>
            <consortium name="The Broad Institute Genomics Platform"/>
            <person name="Russ C."/>
            <person name="Tyler B."/>
            <person name="Panabieres F."/>
            <person name="Shan W."/>
            <person name="Tripathy S."/>
            <person name="Grunwald N."/>
            <person name="Machado M."/>
            <person name="Johnson C.S."/>
            <person name="Arredondo F."/>
            <person name="Hong C."/>
            <person name="Coffey M."/>
            <person name="Young S.K."/>
            <person name="Zeng Q."/>
            <person name="Gargeya S."/>
            <person name="Fitzgerald M."/>
            <person name="Abouelleil A."/>
            <person name="Alvarado L."/>
            <person name="Chapman S.B."/>
            <person name="Gainer-Dewar J."/>
            <person name="Goldberg J."/>
            <person name="Griggs A."/>
            <person name="Gujja S."/>
            <person name="Hansen M."/>
            <person name="Howarth C."/>
            <person name="Imamovic A."/>
            <person name="Ireland A."/>
            <person name="Larimer J."/>
            <person name="McCowan C."/>
            <person name="Murphy C."/>
            <person name="Pearson M."/>
            <person name="Poon T.W."/>
            <person name="Priest M."/>
            <person name="Roberts A."/>
            <person name="Saif S."/>
            <person name="Shea T."/>
            <person name="Sykes S."/>
            <person name="Wortman J."/>
            <person name="Nusbaum C."/>
            <person name="Birren B."/>
        </authorList>
    </citation>
    <scope>NUCLEOTIDE SEQUENCE [LARGE SCALE GENOMIC DNA]</scope>
    <source>
        <strain evidence="4">IAC_01/95</strain>
    </source>
</reference>
<reference evidence="2" key="3">
    <citation type="submission" date="2013-11" db="EMBL/GenBank/DDBJ databases">
        <title>The Genome Sequence of Phytophthora parasitica CJ05E6.</title>
        <authorList>
            <consortium name="The Broad Institute Genomics Platform"/>
            <person name="Russ C."/>
            <person name="Tyler B."/>
            <person name="Panabieres F."/>
            <person name="Shan W."/>
            <person name="Tripathy S."/>
            <person name="Grunwald N."/>
            <person name="Machado M."/>
            <person name="Johnson C.S."/>
            <person name="Arredondo F."/>
            <person name="Hong C."/>
            <person name="Coffey M."/>
            <person name="Young S.K."/>
            <person name="Zeng Q."/>
            <person name="Gargeya S."/>
            <person name="Fitzgerald M."/>
            <person name="Abouelleil A."/>
            <person name="Alvarado L."/>
            <person name="Chapman S.B."/>
            <person name="Gainer-Dewar J."/>
            <person name="Goldberg J."/>
            <person name="Griggs A."/>
            <person name="Gujja S."/>
            <person name="Hansen M."/>
            <person name="Howarth C."/>
            <person name="Imamovic A."/>
            <person name="Ireland A."/>
            <person name="Larimer J."/>
            <person name="McCowan C."/>
            <person name="Murphy C."/>
            <person name="Pearson M."/>
            <person name="Poon T.W."/>
            <person name="Priest M."/>
            <person name="Roberts A."/>
            <person name="Saif S."/>
            <person name="Shea T."/>
            <person name="Sykes S."/>
            <person name="Wortman J."/>
            <person name="Nusbaum C."/>
            <person name="Birren B."/>
        </authorList>
    </citation>
    <scope>NUCLEOTIDE SEQUENCE [LARGE SCALE GENOMIC DNA]</scope>
    <source>
        <strain evidence="2">CJ05E6</strain>
    </source>
</reference>
<dbReference type="EMBL" id="KI675299">
    <property type="protein sequence ID" value="ETL30361.1"/>
    <property type="molecule type" value="Genomic_DNA"/>
</dbReference>
<reference evidence="3" key="1">
    <citation type="submission" date="2013-11" db="EMBL/GenBank/DDBJ databases">
        <title>The Genome Sequence of Phytophthora parasitica CHvinca01.</title>
        <authorList>
            <consortium name="The Broad Institute Genomics Platform"/>
            <person name="Russ C."/>
            <person name="Tyler B."/>
            <person name="Panabieres F."/>
            <person name="Shan W."/>
            <person name="Tripathy S."/>
            <person name="Grunwald N."/>
            <person name="Machado M."/>
            <person name="Johnson C.S."/>
            <person name="Arredondo F."/>
            <person name="Hong C."/>
            <person name="Coffey M."/>
            <person name="Young S.K."/>
            <person name="Zeng Q."/>
            <person name="Gargeya S."/>
            <person name="Fitzgerald M."/>
            <person name="Abouelleil A."/>
            <person name="Alvarado L."/>
            <person name="Chapman S.B."/>
            <person name="Gainer-Dewar J."/>
            <person name="Goldberg J."/>
            <person name="Griggs A."/>
            <person name="Gujja S."/>
            <person name="Hansen M."/>
            <person name="Howarth C."/>
            <person name="Imamovic A."/>
            <person name="Ireland A."/>
            <person name="Larimer J."/>
            <person name="McCowan C."/>
            <person name="Murphy C."/>
            <person name="Pearson M."/>
            <person name="Poon T.W."/>
            <person name="Priest M."/>
            <person name="Roberts A."/>
            <person name="Saif S."/>
            <person name="Shea T."/>
            <person name="Sykes S."/>
            <person name="Wortman J."/>
            <person name="Nusbaum C."/>
            <person name="Birren B."/>
        </authorList>
    </citation>
    <scope>NUCLEOTIDE SEQUENCE [LARGE SCALE GENOMIC DNA]</scope>
    <source>
        <strain evidence="3">CHvinca01</strain>
    </source>
</reference>
<dbReference type="EMBL" id="KI681993">
    <property type="protein sequence ID" value="ETL83597.1"/>
    <property type="molecule type" value="Genomic_DNA"/>
</dbReference>
<dbReference type="Proteomes" id="UP000054423">
    <property type="component" value="Unassembled WGS sequence"/>
</dbReference>
<dbReference type="Proteomes" id="UP000053864">
    <property type="component" value="Unassembled WGS sequence"/>
</dbReference>
<evidence type="ECO:0000313" key="1">
    <source>
        <dbReference type="EMBL" id="ETK76934.1"/>
    </source>
</evidence>
<dbReference type="AlphaFoldDB" id="W2G1Y9"/>
<evidence type="ECO:0000313" key="2">
    <source>
        <dbReference type="EMBL" id="ETL30361.1"/>
    </source>
</evidence>
<dbReference type="EMBL" id="KI688515">
    <property type="protein sequence ID" value="ETK76934.1"/>
    <property type="molecule type" value="Genomic_DNA"/>
</dbReference>
<evidence type="ECO:0000313" key="4">
    <source>
        <dbReference type="EMBL" id="ETM36799.1"/>
    </source>
</evidence>
<accession>W2G1Y9</accession>